<dbReference type="InterPro" id="IPR004911">
    <property type="entry name" value="Interferon-induced_GILT"/>
</dbReference>
<keyword evidence="7" id="KW-0676">Redox-active center</keyword>
<feature type="signal peptide" evidence="8">
    <location>
        <begin position="1"/>
        <end position="24"/>
    </location>
</feature>
<accession>A0A8B9SB72</accession>
<keyword evidence="7" id="KW-0560">Oxidoreductase</keyword>
<evidence type="ECO:0000256" key="4">
    <source>
        <dbReference type="ARBA" id="ARBA00022729"/>
    </source>
</evidence>
<evidence type="ECO:0000256" key="7">
    <source>
        <dbReference type="RuleBase" id="RU369109"/>
    </source>
</evidence>
<evidence type="ECO:0000313" key="10">
    <source>
        <dbReference type="Proteomes" id="UP000694424"/>
    </source>
</evidence>
<evidence type="ECO:0000256" key="1">
    <source>
        <dbReference type="ARBA" id="ARBA00005679"/>
    </source>
</evidence>
<dbReference type="Pfam" id="PF03227">
    <property type="entry name" value="GILT"/>
    <property type="match status" value="1"/>
</dbReference>
<evidence type="ECO:0000256" key="3">
    <source>
        <dbReference type="ARBA" id="ARBA00022525"/>
    </source>
</evidence>
<sequence>PPNCPQRGIVPFLALLLPPPSALAPARSPALQKKPQNPVCTQAEAWCSNLSRPAAPVELSLYYESLCPACRAFVARQLFTTWLLLPAEVLNITLVPYGNAQETNACLMHEAKDFGTYFPVIFCLESGVSVTKDLEACLQVYAPQVSAAQVAACVEGELGRQLMHRNAQLTAALTPPHQYVPWIVVNGERPMLGSYQPLFCPSSRQALPGAFSGPSSSGSALALKPWLCRLLSPVSLQQPASAPPSLVLHHPSSPGFSPETLARSSAALALLGGSLGCKLSPPCCLLRAGCSCSGWSLASCASAGASLRGPGQARCSRCNLGTYLFTVSMKTVSMCLNQLF</sequence>
<feature type="chain" id="PRO_5034320087" description="Gamma-interferon-inducible lysosomal thiol reductase" evidence="8">
    <location>
        <begin position="25"/>
        <end position="340"/>
    </location>
</feature>
<evidence type="ECO:0000256" key="5">
    <source>
        <dbReference type="ARBA" id="ARBA00023180"/>
    </source>
</evidence>
<keyword evidence="3 7" id="KW-0964">Secreted</keyword>
<dbReference type="PANTHER" id="PTHR13234">
    <property type="entry name" value="GAMMA-INTERFERON INDUCIBLE LYSOSOMAL THIOL REDUCTASE GILT"/>
    <property type="match status" value="1"/>
</dbReference>
<proteinExistence type="inferred from homology"/>
<dbReference type="GO" id="GO:0016671">
    <property type="term" value="F:oxidoreductase activity, acting on a sulfur group of donors, disulfide as acceptor"/>
    <property type="evidence" value="ECO:0007669"/>
    <property type="project" value="UniProtKB-UniRule"/>
</dbReference>
<organism evidence="9 10">
    <name type="scientific">Apteryx owenii</name>
    <name type="common">Little spotted kiwi</name>
    <dbReference type="NCBI Taxonomy" id="8824"/>
    <lineage>
        <taxon>Eukaryota</taxon>
        <taxon>Metazoa</taxon>
        <taxon>Chordata</taxon>
        <taxon>Craniata</taxon>
        <taxon>Vertebrata</taxon>
        <taxon>Euteleostomi</taxon>
        <taxon>Archelosauria</taxon>
        <taxon>Archosauria</taxon>
        <taxon>Dinosauria</taxon>
        <taxon>Saurischia</taxon>
        <taxon>Theropoda</taxon>
        <taxon>Coelurosauria</taxon>
        <taxon>Aves</taxon>
        <taxon>Palaeognathae</taxon>
        <taxon>Apterygiformes</taxon>
        <taxon>Apterygidae</taxon>
        <taxon>Apteryx</taxon>
    </lineage>
</organism>
<protein>
    <recommendedName>
        <fullName evidence="7">Gamma-interferon-inducible lysosomal thiol reductase</fullName>
        <ecNumber evidence="7">1.8.-.-</ecNumber>
    </recommendedName>
    <alternativeName>
        <fullName evidence="7">Gamma-interferon-inducible protein IP-30</fullName>
    </alternativeName>
</protein>
<keyword evidence="10" id="KW-1185">Reference proteome</keyword>
<keyword evidence="4 7" id="KW-0732">Signal</keyword>
<dbReference type="GO" id="GO:0005576">
    <property type="term" value="C:extracellular region"/>
    <property type="evidence" value="ECO:0007669"/>
    <property type="project" value="UniProtKB-SubCell"/>
</dbReference>
<reference evidence="9" key="2">
    <citation type="submission" date="2025-09" db="UniProtKB">
        <authorList>
            <consortium name="Ensembl"/>
        </authorList>
    </citation>
    <scope>IDENTIFICATION</scope>
</reference>
<evidence type="ECO:0000313" key="9">
    <source>
        <dbReference type="Ensembl" id="ENSAOWP00000020581.1"/>
    </source>
</evidence>
<keyword evidence="7" id="KW-0458">Lysosome</keyword>
<evidence type="ECO:0000256" key="6">
    <source>
        <dbReference type="ARBA" id="ARBA00059163"/>
    </source>
</evidence>
<keyword evidence="7" id="KW-1015">Disulfide bond</keyword>
<comment type="subunit">
    <text evidence="2 7">Dimer; disulfide-linked.</text>
</comment>
<comment type="subcellular location">
    <subcellularLocation>
        <location evidence="7">Secreted</location>
    </subcellularLocation>
    <subcellularLocation>
        <location evidence="7">Lysosome</location>
    </subcellularLocation>
</comment>
<evidence type="ECO:0000256" key="2">
    <source>
        <dbReference type="ARBA" id="ARBA00011615"/>
    </source>
</evidence>
<keyword evidence="5 7" id="KW-0325">Glycoprotein</keyword>
<comment type="function">
    <text evidence="7">Lysosomal thiol reductase that can reduce protein disulfide bonds. Facilitates the complete unfolding of proteins destined for lysosomal degradation. Plays an important role in antigen processing.</text>
</comment>
<dbReference type="AlphaFoldDB" id="A0A8B9SB72"/>
<name>A0A8B9SB72_APTOW</name>
<dbReference type="PANTHER" id="PTHR13234:SF8">
    <property type="entry name" value="GAMMA-INTERFERON-INDUCIBLE LYSOSOMAL THIOL REDUCTASE"/>
    <property type="match status" value="1"/>
</dbReference>
<evidence type="ECO:0000256" key="8">
    <source>
        <dbReference type="SAM" id="SignalP"/>
    </source>
</evidence>
<dbReference type="GO" id="GO:0002376">
    <property type="term" value="P:immune system process"/>
    <property type="evidence" value="ECO:0007669"/>
    <property type="project" value="UniProtKB-KW"/>
</dbReference>
<keyword evidence="7" id="KW-0391">Immunity</keyword>
<comment type="function">
    <text evidence="6">Lysosomal thiol reductase that can reduce protein disulfide bonds. May facilitate the complete unfolding of proteins destined for lysosomal degradation. Plays an important role in antigen processing. Facilitates the generation of MHC class II-restricted epitodes from disulfide bond-containing antigen by the endocytic reduction of disulfide bonds. Also facilitates MHC class I-restricted recognition of exogenous antigens containing disulfide bonds by CD8+ T-cells or crosspresentation.</text>
</comment>
<reference evidence="9" key="1">
    <citation type="submission" date="2025-08" db="UniProtKB">
        <authorList>
            <consortium name="Ensembl"/>
        </authorList>
    </citation>
    <scope>IDENTIFICATION</scope>
</reference>
<dbReference type="EC" id="1.8.-.-" evidence="7"/>
<comment type="similarity">
    <text evidence="1 7">Belongs to the GILT family.</text>
</comment>
<dbReference type="GO" id="GO:0005764">
    <property type="term" value="C:lysosome"/>
    <property type="evidence" value="ECO:0007669"/>
    <property type="project" value="UniProtKB-SubCell"/>
</dbReference>
<dbReference type="Ensembl" id="ENSAOWT00000023325.1">
    <property type="protein sequence ID" value="ENSAOWP00000020581.1"/>
    <property type="gene ID" value="ENSAOWG00000013923.1"/>
</dbReference>
<dbReference type="Proteomes" id="UP000694424">
    <property type="component" value="Unplaced"/>
</dbReference>